<reference evidence="1 2" key="1">
    <citation type="submission" date="2019-09" db="EMBL/GenBank/DDBJ databases">
        <authorList>
            <person name="Kevbrin V."/>
            <person name="Grouzdev D.S."/>
        </authorList>
    </citation>
    <scope>NUCLEOTIDE SEQUENCE [LARGE SCALE GENOMIC DNA]</scope>
    <source>
        <strain evidence="1 2">G-192</strain>
    </source>
</reference>
<organism evidence="1 2">
    <name type="scientific">Alkalicaulis satelles</name>
    <dbReference type="NCBI Taxonomy" id="2609175"/>
    <lineage>
        <taxon>Bacteria</taxon>
        <taxon>Pseudomonadati</taxon>
        <taxon>Pseudomonadota</taxon>
        <taxon>Alphaproteobacteria</taxon>
        <taxon>Maricaulales</taxon>
        <taxon>Maricaulaceae</taxon>
        <taxon>Alkalicaulis</taxon>
    </lineage>
</organism>
<evidence type="ECO:0000313" key="1">
    <source>
        <dbReference type="EMBL" id="KAA5805004.1"/>
    </source>
</evidence>
<dbReference type="PIRSF" id="PIRSF035865">
    <property type="entry name" value="UCP035865"/>
    <property type="match status" value="1"/>
</dbReference>
<proteinExistence type="predicted"/>
<dbReference type="InterPro" id="IPR014598">
    <property type="entry name" value="UCP035865"/>
</dbReference>
<name>A0A5M6ZN40_9PROT</name>
<sequence>MSVHTLRARLTREDIARLTHSDEEERALAARKVCARYAGPGLTDEERELGAEIVRVLAQDAAELVRRALSVTLQRSPYLPEDVARQLMGDIDSIALPIIAGSPVLSDEDLIAIVRSGGPRRQTAVAARETLSEPLTAEIAEHGVSEAVSVLAANSGAAFNTAAYASVFNRFAHSPHILERFIERPSLPLEVTEKLVARISDAALQRLVARHALPPQLAVELAEGARERATVDLVDQAGLSSDPRRFVQQLQLNARLTPSLMLRALLRGHITFFEHAVAELAGVEHARAWVLIHDAGPLGLDAVFKKAGLPERILPAVRAALSAWHSLEVGPDGTRDLIRFRQRLMERVFTQFQGAPVAELDYCLDRLDADIAAETAARLTG</sequence>
<dbReference type="Pfam" id="PF10098">
    <property type="entry name" value="DUF2336"/>
    <property type="match status" value="1"/>
</dbReference>
<dbReference type="EMBL" id="VWOJ01000001">
    <property type="protein sequence ID" value="KAA5805004.1"/>
    <property type="molecule type" value="Genomic_DNA"/>
</dbReference>
<dbReference type="InterPro" id="IPR019285">
    <property type="entry name" value="DUF2336"/>
</dbReference>
<evidence type="ECO:0000313" key="2">
    <source>
        <dbReference type="Proteomes" id="UP000325122"/>
    </source>
</evidence>
<dbReference type="AlphaFoldDB" id="A0A5M6ZN40"/>
<accession>A0A5M6ZN40</accession>
<dbReference type="Proteomes" id="UP000325122">
    <property type="component" value="Unassembled WGS sequence"/>
</dbReference>
<gene>
    <name evidence="1" type="ORF">F1654_03135</name>
</gene>
<protein>
    <submittedName>
        <fullName evidence="1">DUF2336 domain-containing protein</fullName>
    </submittedName>
</protein>
<dbReference type="RefSeq" id="WP_150022035.1">
    <property type="nucleotide sequence ID" value="NZ_VWOJ01000001.1"/>
</dbReference>
<keyword evidence="2" id="KW-1185">Reference proteome</keyword>
<comment type="caution">
    <text evidence="1">The sequence shown here is derived from an EMBL/GenBank/DDBJ whole genome shotgun (WGS) entry which is preliminary data.</text>
</comment>